<dbReference type="GO" id="GO:0022625">
    <property type="term" value="C:cytosolic large ribosomal subunit"/>
    <property type="evidence" value="ECO:0007669"/>
    <property type="project" value="TreeGrafter"/>
</dbReference>
<gene>
    <name evidence="7" type="primary">rplC</name>
    <name evidence="9" type="ORF">A2973_02205</name>
</gene>
<dbReference type="PANTHER" id="PTHR11229:SF16">
    <property type="entry name" value="LARGE RIBOSOMAL SUBUNIT PROTEIN UL3C"/>
    <property type="match status" value="1"/>
</dbReference>
<dbReference type="GO" id="GO:0003735">
    <property type="term" value="F:structural constituent of ribosome"/>
    <property type="evidence" value="ECO:0007669"/>
    <property type="project" value="UniProtKB-UniRule"/>
</dbReference>
<comment type="similarity">
    <text evidence="1 7">Belongs to the universal ribosomal protein uL3 family.</text>
</comment>
<evidence type="ECO:0000256" key="8">
    <source>
        <dbReference type="SAM" id="MobiDB-lite"/>
    </source>
</evidence>
<dbReference type="InterPro" id="IPR009000">
    <property type="entry name" value="Transl_B-barrel_sf"/>
</dbReference>
<evidence type="ECO:0000256" key="5">
    <source>
        <dbReference type="ARBA" id="ARBA00023274"/>
    </source>
</evidence>
<accession>A0A1F6AXI4</accession>
<comment type="caution">
    <text evidence="9">The sequence shown here is derived from an EMBL/GenBank/DDBJ whole genome shotgun (WGS) entry which is preliminary data.</text>
</comment>
<comment type="subunit">
    <text evidence="7">Part of the 50S ribosomal subunit. Forms a cluster with proteins L14 and L19.</text>
</comment>
<evidence type="ECO:0000313" key="9">
    <source>
        <dbReference type="EMBL" id="OGG29370.1"/>
    </source>
</evidence>
<sequence>MIPSLLGIKKGQSQAFTADGKRIPVTVVEAGPCWVTKVEDMPMYKSIQLGFGNTRHISKAEEGHIKKAGLTTKLRFLRSFHVSPVGDLGDVKPGTEIKVGDVFAIGDAIRVTGTSKGKGFAGVVKRHGFAGGPRTHGQSDRERAPGSIGQTTTPGRVYRGKRMAGRMGGERVTQRGLKVVAINPDTNTMTIKGLVPGAPSGLLIIQKEGKAEAKVL</sequence>
<keyword evidence="3 7" id="KW-0694">RNA-binding</keyword>
<dbReference type="PANTHER" id="PTHR11229">
    <property type="entry name" value="50S RIBOSOMAL PROTEIN L3"/>
    <property type="match status" value="1"/>
</dbReference>
<dbReference type="GO" id="GO:0019843">
    <property type="term" value="F:rRNA binding"/>
    <property type="evidence" value="ECO:0007669"/>
    <property type="project" value="UniProtKB-UniRule"/>
</dbReference>
<keyword evidence="5 7" id="KW-0687">Ribonucleoprotein</keyword>
<dbReference type="FunFam" id="2.40.30.10:FF:000004">
    <property type="entry name" value="50S ribosomal protein L3"/>
    <property type="match status" value="1"/>
</dbReference>
<dbReference type="InterPro" id="IPR019927">
    <property type="entry name" value="Ribosomal_uL3_bac/org-type"/>
</dbReference>
<dbReference type="EMBL" id="MFJZ01000047">
    <property type="protein sequence ID" value="OGG29370.1"/>
    <property type="molecule type" value="Genomic_DNA"/>
</dbReference>
<proteinExistence type="inferred from homology"/>
<dbReference type="Pfam" id="PF00297">
    <property type="entry name" value="Ribosomal_L3"/>
    <property type="match status" value="1"/>
</dbReference>
<dbReference type="Gene3D" id="2.40.30.10">
    <property type="entry name" value="Translation factors"/>
    <property type="match status" value="2"/>
</dbReference>
<feature type="region of interest" description="Disordered" evidence="8">
    <location>
        <begin position="128"/>
        <end position="153"/>
    </location>
</feature>
<dbReference type="Proteomes" id="UP000176409">
    <property type="component" value="Unassembled WGS sequence"/>
</dbReference>
<comment type="function">
    <text evidence="7">One of the primary rRNA binding proteins, it binds directly near the 3'-end of the 23S rRNA, where it nucleates assembly of the 50S subunit.</text>
</comment>
<reference evidence="9 10" key="1">
    <citation type="journal article" date="2016" name="Nat. Commun.">
        <title>Thousands of microbial genomes shed light on interconnected biogeochemical processes in an aquifer system.</title>
        <authorList>
            <person name="Anantharaman K."/>
            <person name="Brown C.T."/>
            <person name="Hug L.A."/>
            <person name="Sharon I."/>
            <person name="Castelle C.J."/>
            <person name="Probst A.J."/>
            <person name="Thomas B.C."/>
            <person name="Singh A."/>
            <person name="Wilkins M.J."/>
            <person name="Karaoz U."/>
            <person name="Brodie E.L."/>
            <person name="Williams K.H."/>
            <person name="Hubbard S.S."/>
            <person name="Banfield J.F."/>
        </authorList>
    </citation>
    <scope>NUCLEOTIDE SEQUENCE [LARGE SCALE GENOMIC DNA]</scope>
</reference>
<evidence type="ECO:0000256" key="7">
    <source>
        <dbReference type="HAMAP-Rule" id="MF_01325"/>
    </source>
</evidence>
<evidence type="ECO:0000256" key="3">
    <source>
        <dbReference type="ARBA" id="ARBA00022884"/>
    </source>
</evidence>
<dbReference type="GO" id="GO:0006412">
    <property type="term" value="P:translation"/>
    <property type="evidence" value="ECO:0007669"/>
    <property type="project" value="UniProtKB-UniRule"/>
</dbReference>
<name>A0A1F6AXI4_9BACT</name>
<dbReference type="SUPFAM" id="SSF50447">
    <property type="entry name" value="Translation proteins"/>
    <property type="match status" value="1"/>
</dbReference>
<keyword evidence="2 7" id="KW-0699">rRNA-binding</keyword>
<keyword evidence="4 7" id="KW-0689">Ribosomal protein</keyword>
<dbReference type="STRING" id="1798396.A2973_02205"/>
<evidence type="ECO:0000256" key="1">
    <source>
        <dbReference type="ARBA" id="ARBA00006540"/>
    </source>
</evidence>
<dbReference type="NCBIfam" id="TIGR03625">
    <property type="entry name" value="L3_bact"/>
    <property type="match status" value="1"/>
</dbReference>
<evidence type="ECO:0000256" key="4">
    <source>
        <dbReference type="ARBA" id="ARBA00022980"/>
    </source>
</evidence>
<evidence type="ECO:0000313" key="10">
    <source>
        <dbReference type="Proteomes" id="UP000176409"/>
    </source>
</evidence>
<organism evidence="9 10">
    <name type="scientific">Candidatus Gottesmanbacteria bacterium RIFCSPLOWO2_01_FULL_49_10</name>
    <dbReference type="NCBI Taxonomy" id="1798396"/>
    <lineage>
        <taxon>Bacteria</taxon>
        <taxon>Candidatus Gottesmaniibacteriota</taxon>
    </lineage>
</organism>
<dbReference type="HAMAP" id="MF_01325_B">
    <property type="entry name" value="Ribosomal_uL3_B"/>
    <property type="match status" value="1"/>
</dbReference>
<evidence type="ECO:0000256" key="2">
    <source>
        <dbReference type="ARBA" id="ARBA00022730"/>
    </source>
</evidence>
<dbReference type="AlphaFoldDB" id="A0A1F6AXI4"/>
<protein>
    <recommendedName>
        <fullName evidence="6 7">Large ribosomal subunit protein uL3</fullName>
    </recommendedName>
</protein>
<evidence type="ECO:0000256" key="6">
    <source>
        <dbReference type="ARBA" id="ARBA00035243"/>
    </source>
</evidence>
<dbReference type="InterPro" id="IPR000597">
    <property type="entry name" value="Ribosomal_uL3"/>
</dbReference>